<reference evidence="1 2" key="1">
    <citation type="submission" date="2020-08" db="EMBL/GenBank/DDBJ databases">
        <title>Genome Sequencing of Nocardia wallacei strain FMUON74 and assembly.</title>
        <authorList>
            <person name="Toyokawa M."/>
            <person name="Uesaka K."/>
        </authorList>
    </citation>
    <scope>NUCLEOTIDE SEQUENCE [LARGE SCALE GENOMIC DNA]</scope>
    <source>
        <strain evidence="1 2">FMUON74</strain>
    </source>
</reference>
<organism evidence="1 2">
    <name type="scientific">Nocardia wallacei</name>
    <dbReference type="NCBI Taxonomy" id="480035"/>
    <lineage>
        <taxon>Bacteria</taxon>
        <taxon>Bacillati</taxon>
        <taxon>Actinomycetota</taxon>
        <taxon>Actinomycetes</taxon>
        <taxon>Mycobacteriales</taxon>
        <taxon>Nocardiaceae</taxon>
        <taxon>Nocardia</taxon>
    </lineage>
</organism>
<proteinExistence type="predicted"/>
<gene>
    <name evidence="1" type="ORF">NWFMUON74_69730</name>
</gene>
<dbReference type="GeneID" id="80351344"/>
<sequence>MNDTPTDTDRADEITARAERAGYRLEHMPGSLHEWHLLDAEDGAPLYSSTTLALIEQWLNE</sequence>
<name>A0A7G1KWF1_9NOCA</name>
<protein>
    <submittedName>
        <fullName evidence="1">Uncharacterized protein</fullName>
    </submittedName>
</protein>
<keyword evidence="2" id="KW-1185">Reference proteome</keyword>
<evidence type="ECO:0000313" key="1">
    <source>
        <dbReference type="EMBL" id="BCK59201.1"/>
    </source>
</evidence>
<dbReference type="EMBL" id="AP023396">
    <property type="protein sequence ID" value="BCK59201.1"/>
    <property type="molecule type" value="Genomic_DNA"/>
</dbReference>
<dbReference type="KEGG" id="nwl:NWFMUON74_69730"/>
<dbReference type="AlphaFoldDB" id="A0A7G1KWF1"/>
<dbReference type="RefSeq" id="WP_187685818.1">
    <property type="nucleotide sequence ID" value="NZ_AP023396.1"/>
</dbReference>
<dbReference type="Proteomes" id="UP000516173">
    <property type="component" value="Chromosome"/>
</dbReference>
<accession>A0A7G1KWF1</accession>
<evidence type="ECO:0000313" key="2">
    <source>
        <dbReference type="Proteomes" id="UP000516173"/>
    </source>
</evidence>